<dbReference type="InterPro" id="IPR033731">
    <property type="entry name" value="GlyRS-like_core"/>
</dbReference>
<dbReference type="eggNOG" id="COG0423">
    <property type="taxonomic scope" value="Bacteria"/>
</dbReference>
<feature type="binding site" evidence="8">
    <location>
        <position position="168"/>
    </location>
    <ligand>
        <name>substrate</name>
    </ligand>
</feature>
<dbReference type="InterPro" id="IPR002314">
    <property type="entry name" value="aa-tRNA-synt_IIb"/>
</dbReference>
<keyword evidence="2 8" id="KW-0963">Cytoplasm</keyword>
<dbReference type="AlphaFoldDB" id="M9WA04"/>
<dbReference type="InterPro" id="IPR004154">
    <property type="entry name" value="Anticodon-bd"/>
</dbReference>
<dbReference type="CDD" id="cd00774">
    <property type="entry name" value="GlyRS-like_core"/>
    <property type="match status" value="1"/>
</dbReference>
<feature type="binding site" evidence="8">
    <location>
        <begin position="215"/>
        <end position="219"/>
    </location>
    <ligand>
        <name>substrate</name>
    </ligand>
</feature>
<keyword evidence="5 8" id="KW-0067">ATP-binding</keyword>
<comment type="catalytic activity">
    <reaction evidence="8">
        <text>tRNA(Gly) + glycine + ATP = glycyl-tRNA(Gly) + AMP + diphosphate</text>
        <dbReference type="Rhea" id="RHEA:16013"/>
        <dbReference type="Rhea" id="RHEA-COMP:9664"/>
        <dbReference type="Rhea" id="RHEA-COMP:9683"/>
        <dbReference type="ChEBI" id="CHEBI:30616"/>
        <dbReference type="ChEBI" id="CHEBI:33019"/>
        <dbReference type="ChEBI" id="CHEBI:57305"/>
        <dbReference type="ChEBI" id="CHEBI:78442"/>
        <dbReference type="ChEBI" id="CHEBI:78522"/>
        <dbReference type="ChEBI" id="CHEBI:456215"/>
        <dbReference type="EC" id="6.1.1.14"/>
    </reaction>
</comment>
<dbReference type="GO" id="GO:0004081">
    <property type="term" value="F:bis(5'-nucleosyl)-tetraphosphatase (asymmetrical) activity"/>
    <property type="evidence" value="ECO:0007669"/>
    <property type="project" value="UniProtKB-ARBA"/>
</dbReference>
<evidence type="ECO:0000256" key="7">
    <source>
        <dbReference type="ARBA" id="ARBA00023146"/>
    </source>
</evidence>
<dbReference type="EC" id="6.1.1.14" evidence="8"/>
<comment type="function">
    <text evidence="8">Catalyzes the attachment of glycine to tRNA(Gly).</text>
</comment>
<evidence type="ECO:0000313" key="11">
    <source>
        <dbReference type="Proteomes" id="UP000012984"/>
    </source>
</evidence>
<feature type="binding site" evidence="8">
    <location>
        <position position="98"/>
    </location>
    <ligand>
        <name>substrate</name>
    </ligand>
</feature>
<keyword evidence="11" id="KW-1185">Reference proteome</keyword>
<feature type="binding site" evidence="8">
    <location>
        <begin position="210"/>
        <end position="215"/>
    </location>
    <ligand>
        <name>ATP</name>
        <dbReference type="ChEBI" id="CHEBI:30616"/>
    </ligand>
</feature>
<dbReference type="GO" id="GO:0015966">
    <property type="term" value="P:diadenosine tetraphosphate biosynthetic process"/>
    <property type="evidence" value="ECO:0007669"/>
    <property type="project" value="UniProtKB-ARBA"/>
</dbReference>
<dbReference type="OrthoDB" id="9760853at2"/>
<dbReference type="GO" id="GO:0004820">
    <property type="term" value="F:glycine-tRNA ligase activity"/>
    <property type="evidence" value="ECO:0007669"/>
    <property type="project" value="UniProtKB-UniRule"/>
</dbReference>
<protein>
    <recommendedName>
        <fullName evidence="8">Glycine--tRNA ligase</fullName>
        <ecNumber evidence="8">6.1.1.14</ecNumber>
    </recommendedName>
    <alternativeName>
        <fullName evidence="8">Glycyl-tRNA synthetase</fullName>
        <shortName evidence="8">GlyRS</shortName>
    </alternativeName>
</protein>
<name>M9WA04_9MOLU</name>
<comment type="similarity">
    <text evidence="1 8">Belongs to the class-II aminoacyl-tRNA synthetase family.</text>
</comment>
<evidence type="ECO:0000313" key="10">
    <source>
        <dbReference type="EMBL" id="AGJ90833.1"/>
    </source>
</evidence>
<dbReference type="SUPFAM" id="SSF52954">
    <property type="entry name" value="Class II aaRS ABD-related"/>
    <property type="match status" value="1"/>
</dbReference>
<feature type="binding site" evidence="8">
    <location>
        <begin position="200"/>
        <end position="202"/>
    </location>
    <ligand>
        <name>ATP</name>
        <dbReference type="ChEBI" id="CHEBI:30616"/>
    </ligand>
</feature>
<dbReference type="GO" id="GO:0005524">
    <property type="term" value="F:ATP binding"/>
    <property type="evidence" value="ECO:0007669"/>
    <property type="project" value="UniProtKB-UniRule"/>
</dbReference>
<proteinExistence type="inferred from homology"/>
<dbReference type="InterPro" id="IPR022961">
    <property type="entry name" value="Gly_tRNA_ligase_bac"/>
</dbReference>
<dbReference type="PRINTS" id="PR01043">
    <property type="entry name" value="TRNASYNTHGLY"/>
</dbReference>
<dbReference type="InterPro" id="IPR002315">
    <property type="entry name" value="tRNA-synt_gly"/>
</dbReference>
<dbReference type="GO" id="GO:0006426">
    <property type="term" value="P:glycyl-tRNA aminoacylation"/>
    <property type="evidence" value="ECO:0007669"/>
    <property type="project" value="UniProtKB-UniRule"/>
</dbReference>
<dbReference type="NCBIfam" id="TIGR00389">
    <property type="entry name" value="glyS_dimeric"/>
    <property type="match status" value="1"/>
</dbReference>
<dbReference type="HOGENOM" id="CLU_015515_2_0_14"/>
<feature type="binding site" evidence="8">
    <location>
        <begin position="285"/>
        <end position="286"/>
    </location>
    <ligand>
        <name>ATP</name>
        <dbReference type="ChEBI" id="CHEBI:30616"/>
    </ligand>
</feature>
<dbReference type="HAMAP" id="MF_00253_B">
    <property type="entry name" value="Gly_tRNA_synth_B"/>
    <property type="match status" value="1"/>
</dbReference>
<dbReference type="GO" id="GO:0005829">
    <property type="term" value="C:cytosol"/>
    <property type="evidence" value="ECO:0007669"/>
    <property type="project" value="UniProtKB-ARBA"/>
</dbReference>
<evidence type="ECO:0000256" key="8">
    <source>
        <dbReference type="HAMAP-Rule" id="MF_00253"/>
    </source>
</evidence>
<feature type="binding site" evidence="8">
    <location>
        <begin position="325"/>
        <end position="329"/>
    </location>
    <ligand>
        <name>substrate</name>
    </ligand>
</feature>
<comment type="subcellular location">
    <subcellularLocation>
        <location evidence="8">Cytoplasm</location>
    </subcellularLocation>
</comment>
<evidence type="ECO:0000256" key="1">
    <source>
        <dbReference type="ARBA" id="ARBA00008226"/>
    </source>
</evidence>
<evidence type="ECO:0000256" key="5">
    <source>
        <dbReference type="ARBA" id="ARBA00022840"/>
    </source>
</evidence>
<dbReference type="Pfam" id="PF00587">
    <property type="entry name" value="tRNA-synt_2b"/>
    <property type="match status" value="1"/>
</dbReference>
<dbReference type="KEGG" id="mput:MPUT9231_4230"/>
<dbReference type="InterPro" id="IPR036621">
    <property type="entry name" value="Anticodon-bd_dom_sf"/>
</dbReference>
<evidence type="ECO:0000256" key="4">
    <source>
        <dbReference type="ARBA" id="ARBA00022741"/>
    </source>
</evidence>
<dbReference type="SUPFAM" id="SSF55681">
    <property type="entry name" value="Class II aaRS and biotin synthetases"/>
    <property type="match status" value="1"/>
</dbReference>
<dbReference type="GO" id="GO:0070062">
    <property type="term" value="C:extracellular exosome"/>
    <property type="evidence" value="ECO:0007669"/>
    <property type="project" value="UniProtKB-ARBA"/>
</dbReference>
<dbReference type="InterPro" id="IPR006195">
    <property type="entry name" value="aa-tRNA-synth_II"/>
</dbReference>
<comment type="subunit">
    <text evidence="8">Homodimer.</text>
</comment>
<gene>
    <name evidence="10" type="primary">glyS</name>
    <name evidence="8" type="synonym">glyQS</name>
    <name evidence="10" type="ORF">MPUT9231_4230</name>
</gene>
<dbReference type="PANTHER" id="PTHR10745">
    <property type="entry name" value="GLYCYL-TRNA SYNTHETASE/DNA POLYMERASE SUBUNIT GAMMA-2"/>
    <property type="match status" value="1"/>
</dbReference>
<dbReference type="Gene3D" id="3.40.50.800">
    <property type="entry name" value="Anticodon-binding domain"/>
    <property type="match status" value="1"/>
</dbReference>
<evidence type="ECO:0000256" key="6">
    <source>
        <dbReference type="ARBA" id="ARBA00022917"/>
    </source>
</evidence>
<dbReference type="FunFam" id="3.40.50.800:FF:000002">
    <property type="entry name" value="Glycine--tRNA ligase"/>
    <property type="match status" value="1"/>
</dbReference>
<dbReference type="NCBIfam" id="NF003211">
    <property type="entry name" value="PRK04173.1"/>
    <property type="match status" value="1"/>
</dbReference>
<evidence type="ECO:0000259" key="9">
    <source>
        <dbReference type="PROSITE" id="PS50862"/>
    </source>
</evidence>
<dbReference type="EMBL" id="CP004357">
    <property type="protein sequence ID" value="AGJ90833.1"/>
    <property type="molecule type" value="Genomic_DNA"/>
</dbReference>
<feature type="domain" description="Aminoacyl-transfer RNA synthetases class-II family profile" evidence="9">
    <location>
        <begin position="7"/>
        <end position="364"/>
    </location>
</feature>
<dbReference type="RefSeq" id="WP_015587429.1">
    <property type="nucleotide sequence ID" value="NC_021083.1"/>
</dbReference>
<feature type="binding site" evidence="8">
    <location>
        <begin position="329"/>
        <end position="332"/>
    </location>
    <ligand>
        <name>ATP</name>
        <dbReference type="ChEBI" id="CHEBI:30616"/>
    </ligand>
</feature>
<dbReference type="Gene3D" id="3.30.930.10">
    <property type="entry name" value="Bira Bifunctional Protein, Domain 2"/>
    <property type="match status" value="1"/>
</dbReference>
<reference evidence="10 11" key="1">
    <citation type="journal article" date="2013" name="Genome Announc.">
        <title>Complete Genome Sequence of Mycoplasma putrefaciens Strain 9231, One of the Agents of Contagious Agalactia in Goats.</title>
        <authorList>
            <person name="Dupuy V."/>
            <person name="Sirand-Pugnet P."/>
            <person name="Baranowski E."/>
            <person name="Barre A."/>
            <person name="Breton M."/>
            <person name="Couture C."/>
            <person name="Dordet-Frisoni E."/>
            <person name="Gaurivaud P."/>
            <person name="Jacob D."/>
            <person name="Lemaitre C."/>
            <person name="Manso-Silvan L."/>
            <person name="Nikolski M."/>
            <person name="Nouvel L.X."/>
            <person name="Poumarat F."/>
            <person name="Tardy F."/>
            <person name="Thebault P."/>
            <person name="Theil S."/>
            <person name="Citti C."/>
            <person name="Blanchard A."/>
            <person name="Thiaucourt F."/>
        </authorList>
    </citation>
    <scope>NUCLEOTIDE SEQUENCE [LARGE SCALE GENOMIC DNA]</scope>
    <source>
        <strain evidence="10">Mput9231</strain>
    </source>
</reference>
<accession>M9WA04</accession>
<sequence length="457" mass="53259">MSKTIEEMISHLKSQGFVFQGSEIYGGLANSWDYGPLGVEVKNKLKQLWWDFFVKKNPLNVGLDSSIILNPKVWQTSGHIDGFNDPLTDCRTCRSRWRADKLIEEFDPTVNAAAMNNAQLEIFINEHKIACPKCQALSFTSIRQFRLMFKTNQGVLEDESSIVYLRPETAQGIFINFKNVQRSLRKKLPFGIGQIGKSFRNEITPGNFIFRTREFEQMELEFFFDPADNVDWFLFWLEKIELFLTTKIGLEKQNYRIRNYQKDELAHYAKQTSDFEFNFPFGWAELWGLAHRSDFDLNAHQVATDQDLTVLDANTNNKILAHVIEPSVGVERLMLAIFWQAFTQEQIDQDNFRIVMKLPYALVPYQVAVIPLSKQLNKNAEELFYDLLQDFDTTYDDTGNIGKRYRRQDAIGTPFVVTFDFESLEDQQVTVRNRDTMQQSRIAIKDLKQFLKAQFNN</sequence>
<dbReference type="InterPro" id="IPR045864">
    <property type="entry name" value="aa-tRNA-synth_II/BPL/LPL"/>
</dbReference>
<evidence type="ECO:0000256" key="3">
    <source>
        <dbReference type="ARBA" id="ARBA00022598"/>
    </source>
</evidence>
<dbReference type="PANTHER" id="PTHR10745:SF8">
    <property type="entry name" value="DNA POLYMERASE SUBUNIT GAMMA-2, MITOCHONDRIAL"/>
    <property type="match status" value="1"/>
</dbReference>
<evidence type="ECO:0000256" key="2">
    <source>
        <dbReference type="ARBA" id="ARBA00022490"/>
    </source>
</evidence>
<organism evidence="10 11">
    <name type="scientific">Mycoplasma putrefaciens Mput9231</name>
    <dbReference type="NCBI Taxonomy" id="1292033"/>
    <lineage>
        <taxon>Bacteria</taxon>
        <taxon>Bacillati</taxon>
        <taxon>Mycoplasmatota</taxon>
        <taxon>Mollicutes</taxon>
        <taxon>Mycoplasmataceae</taxon>
        <taxon>Mycoplasma</taxon>
    </lineage>
</organism>
<dbReference type="Proteomes" id="UP000012984">
    <property type="component" value="Chromosome"/>
</dbReference>
<dbReference type="PATRIC" id="fig|1292033.3.peg.411"/>
<dbReference type="Pfam" id="PF03129">
    <property type="entry name" value="HGTP_anticodon"/>
    <property type="match status" value="1"/>
</dbReference>
<dbReference type="InterPro" id="IPR027031">
    <property type="entry name" value="Gly-tRNA_synthase/POLG2"/>
</dbReference>
<keyword evidence="6 8" id="KW-0648">Protein biosynthesis</keyword>
<keyword evidence="4 8" id="KW-0547">Nucleotide-binding</keyword>
<keyword evidence="3 8" id="KW-0436">Ligase</keyword>
<keyword evidence="7 8" id="KW-0030">Aminoacyl-tRNA synthetase</keyword>
<dbReference type="PROSITE" id="PS50862">
    <property type="entry name" value="AA_TRNA_LIGASE_II"/>
    <property type="match status" value="1"/>
</dbReference>
<dbReference type="GO" id="GO:1990742">
    <property type="term" value="C:microvesicle"/>
    <property type="evidence" value="ECO:0007669"/>
    <property type="project" value="UniProtKB-ARBA"/>
</dbReference>